<organism evidence="1 2">
    <name type="scientific">Paracoccus aurantius</name>
    <dbReference type="NCBI Taxonomy" id="3073814"/>
    <lineage>
        <taxon>Bacteria</taxon>
        <taxon>Pseudomonadati</taxon>
        <taxon>Pseudomonadota</taxon>
        <taxon>Alphaproteobacteria</taxon>
        <taxon>Rhodobacterales</taxon>
        <taxon>Paracoccaceae</taxon>
        <taxon>Paracoccus</taxon>
    </lineage>
</organism>
<keyword evidence="2" id="KW-1185">Reference proteome</keyword>
<dbReference type="EMBL" id="JAVQLW010000005">
    <property type="protein sequence ID" value="MDS9469881.1"/>
    <property type="molecule type" value="Genomic_DNA"/>
</dbReference>
<name>A0ABU2HXY6_9RHOB</name>
<evidence type="ECO:0000313" key="1">
    <source>
        <dbReference type="EMBL" id="MDS9469881.1"/>
    </source>
</evidence>
<dbReference type="RefSeq" id="WP_311162646.1">
    <property type="nucleotide sequence ID" value="NZ_JAVQLW010000005.1"/>
</dbReference>
<dbReference type="Pfam" id="PF09981">
    <property type="entry name" value="DUF2218"/>
    <property type="match status" value="1"/>
</dbReference>
<dbReference type="Proteomes" id="UP001269144">
    <property type="component" value="Unassembled WGS sequence"/>
</dbReference>
<sequence length="102" mass="11333">MSTMLKTTGHFATPNAQRYMTQLCKHFAHKVPATVEGDQAHVKFQKGSAQMRAGADDLEVTITTSEAEAVAMLRAVIDDHLARFAFRENFTMMTWSETVPTA</sequence>
<dbReference type="PIRSF" id="PIRSF028291">
    <property type="entry name" value="UCP028291"/>
    <property type="match status" value="1"/>
</dbReference>
<comment type="caution">
    <text evidence="1">The sequence shown here is derived from an EMBL/GenBank/DDBJ whole genome shotgun (WGS) entry which is preliminary data.</text>
</comment>
<proteinExistence type="predicted"/>
<accession>A0ABU2HXY6</accession>
<evidence type="ECO:0000313" key="2">
    <source>
        <dbReference type="Proteomes" id="UP001269144"/>
    </source>
</evidence>
<gene>
    <name evidence="1" type="ORF">RGQ15_20195</name>
</gene>
<reference evidence="2" key="1">
    <citation type="submission" date="2023-07" db="EMBL/GenBank/DDBJ databases">
        <title>Paracoccus sp. MBLB3053 whole genome sequence.</title>
        <authorList>
            <person name="Hwang C.Y."/>
            <person name="Cho E.-S."/>
            <person name="Seo M.-J."/>
        </authorList>
    </citation>
    <scope>NUCLEOTIDE SEQUENCE [LARGE SCALE GENOMIC DNA]</scope>
    <source>
        <strain evidence="2">MBLB3053</strain>
    </source>
</reference>
<dbReference type="InterPro" id="IPR014543">
    <property type="entry name" value="UCP028291"/>
</dbReference>
<dbReference type="Gene3D" id="3.30.310.50">
    <property type="entry name" value="Alpha-D-phosphohexomutase, C-terminal domain"/>
    <property type="match status" value="1"/>
</dbReference>
<protein>
    <submittedName>
        <fullName evidence="1">DUF2218 domain-containing protein</fullName>
    </submittedName>
</protein>